<dbReference type="EMBL" id="HE573017">
    <property type="protein sequence ID" value="CCC46408.1"/>
    <property type="molecule type" value="Genomic_DNA"/>
</dbReference>
<dbReference type="PANTHER" id="PTHR16317">
    <property type="entry name" value="INTEGRIN ALPHA REPEAT DOMAIN-CONTAINING"/>
    <property type="match status" value="1"/>
</dbReference>
<dbReference type="GO" id="GO:0032006">
    <property type="term" value="P:regulation of TOR signaling"/>
    <property type="evidence" value="ECO:0007669"/>
    <property type="project" value="TreeGrafter"/>
</dbReference>
<proteinExistence type="predicted"/>
<dbReference type="PANTHER" id="PTHR16317:SF1">
    <property type="entry name" value="KICSTOR COMPLEX PROTEIN ITFG2"/>
    <property type="match status" value="1"/>
</dbReference>
<dbReference type="VEuPathDB" id="TriTrypDB:TvY486_0100560"/>
<organism evidence="1">
    <name type="scientific">Trypanosoma vivax (strain Y486)</name>
    <dbReference type="NCBI Taxonomy" id="1055687"/>
    <lineage>
        <taxon>Eukaryota</taxon>
        <taxon>Discoba</taxon>
        <taxon>Euglenozoa</taxon>
        <taxon>Kinetoplastea</taxon>
        <taxon>Metakinetoplastina</taxon>
        <taxon>Trypanosomatida</taxon>
        <taxon>Trypanosomatidae</taxon>
        <taxon>Trypanosoma</taxon>
        <taxon>Duttonella</taxon>
    </lineage>
</organism>
<accession>G0TR44</accession>
<protein>
    <submittedName>
        <fullName evidence="1">Putative intergrin alpha chain protein</fullName>
    </submittedName>
</protein>
<dbReference type="InterPro" id="IPR031793">
    <property type="entry name" value="KICSTOR_ITFG2"/>
</dbReference>
<reference evidence="1" key="1">
    <citation type="journal article" date="2012" name="Proc. Natl. Acad. Sci. U.S.A.">
        <title>Antigenic diversity is generated by distinct evolutionary mechanisms in African trypanosome species.</title>
        <authorList>
            <person name="Jackson A.P."/>
            <person name="Berry A."/>
            <person name="Aslett M."/>
            <person name="Allison H.C."/>
            <person name="Burton P."/>
            <person name="Vavrova-Anderson J."/>
            <person name="Brown R."/>
            <person name="Browne H."/>
            <person name="Corton N."/>
            <person name="Hauser H."/>
            <person name="Gamble J."/>
            <person name="Gilderthorp R."/>
            <person name="Marcello L."/>
            <person name="McQuillan J."/>
            <person name="Otto T.D."/>
            <person name="Quail M.A."/>
            <person name="Sanders M.J."/>
            <person name="van Tonder A."/>
            <person name="Ginger M.L."/>
            <person name="Field M.C."/>
            <person name="Barry J.D."/>
            <person name="Hertz-Fowler C."/>
            <person name="Berriman M."/>
        </authorList>
    </citation>
    <scope>NUCLEOTIDE SEQUENCE</scope>
    <source>
        <strain evidence="1">Y486</strain>
    </source>
</reference>
<dbReference type="SUPFAM" id="SSF50998">
    <property type="entry name" value="Quinoprotein alcohol dehydrogenase-like"/>
    <property type="match status" value="1"/>
</dbReference>
<gene>
    <name evidence="1" type="ORF">TVY486_0100560</name>
</gene>
<dbReference type="InterPro" id="IPR011047">
    <property type="entry name" value="Quinoprotein_ADH-like_sf"/>
</dbReference>
<name>G0TR44_TRYVY</name>
<evidence type="ECO:0000313" key="1">
    <source>
        <dbReference type="EMBL" id="CCC46408.1"/>
    </source>
</evidence>
<feature type="non-terminal residue" evidence="1">
    <location>
        <position position="722"/>
    </location>
</feature>
<dbReference type="AlphaFoldDB" id="G0TR44"/>
<sequence length="722" mass="77188">MLTFSLTIEQKNAVRGRVRLHMEDVRQHRHNQAVRDSKYEAQRIPAVPFDAWAFRNIVPQGSLMPNALVVSDVDGDGAEELVIGSTEGHLHVLKVGNRVPVYTRSVTATISVVLYRSEQQRLVIATLEGQCEVTEGFLGVSSKAARNDGVIALSQRSSATSLVTNPRDWKGSSSKPETTEECYSSTSSFGGCAYRAMGASYVFCIPPNCVCGDISAADDDNIVFLGSYDGHVYVYRLSPAGTRLGSLFLQSQMSSMKSFIVPHETGTHSLAANDPLGPSGARATVMDHGMVTVSTRALLLVYGSERVVLLSSSLADVVQWGMCDQPGTVAKPGQASQATPRSPYVSSSDVCQASQSLVDLPHLGTTEEKEESLLLEPLWQFSLCRLSKHQQLSMINHRSNSRVFGRSHEHITLLSSEGDSSFLANWNTSLSICKGDRNTHGTEQCAMSGSCHSSLGIAESMEESAEAEADIEVRCAGAVDVSVGAHSTQFAVSTEDGRWFIFEMLLTGSGSATAKVDVEAAAQLGGSPLGNKAAAVSNQQVSIACVLSGCLKNDGFVQRVSILQPRDNVFITIFLGTHGTCYAVDAKNGIWAESYVKEDALSFAVMTSTPPPQGTTTSQLHGFSLSFVSVDSVTIVWVGDAICTCIPSPAPCTPASASAPAQNNSQSGVVCDSALYLVGGKRDADVMEEKLMLELGTILFGGHETEMERRFAARKLCAHALT</sequence>